<dbReference type="AlphaFoldDB" id="A0AAV2YE29"/>
<dbReference type="GO" id="GO:0005694">
    <property type="term" value="C:chromosome"/>
    <property type="evidence" value="ECO:0007669"/>
    <property type="project" value="UniProtKB-SubCell"/>
</dbReference>
<comment type="subcellular location">
    <subcellularLocation>
        <location evidence="2">Chromosome</location>
    </subcellularLocation>
    <subcellularLocation>
        <location evidence="1">Nucleus</location>
    </subcellularLocation>
</comment>
<evidence type="ECO:0000256" key="1">
    <source>
        <dbReference type="ARBA" id="ARBA00004123"/>
    </source>
</evidence>
<evidence type="ECO:0000313" key="6">
    <source>
        <dbReference type="EMBL" id="DAZ92535.1"/>
    </source>
</evidence>
<proteinExistence type="inferred from homology"/>
<evidence type="ECO:0000313" key="7">
    <source>
        <dbReference type="Proteomes" id="UP001146120"/>
    </source>
</evidence>
<reference evidence="6" key="2">
    <citation type="journal article" date="2023" name="Microbiol Resour">
        <title>Decontamination and Annotation of the Draft Genome Sequence of the Oomycete Lagenidium giganteum ARSEF 373.</title>
        <authorList>
            <person name="Morgan W.R."/>
            <person name="Tartar A."/>
        </authorList>
    </citation>
    <scope>NUCLEOTIDE SEQUENCE</scope>
    <source>
        <strain evidence="6">ARSEF 373</strain>
    </source>
</reference>
<gene>
    <name evidence="6" type="ORF">N0F65_012765</name>
</gene>
<evidence type="ECO:0000256" key="5">
    <source>
        <dbReference type="ARBA" id="ARBA00023242"/>
    </source>
</evidence>
<protein>
    <submittedName>
        <fullName evidence="6">Uncharacterized protein</fullName>
    </submittedName>
</protein>
<evidence type="ECO:0000256" key="2">
    <source>
        <dbReference type="ARBA" id="ARBA00004286"/>
    </source>
</evidence>
<keyword evidence="7" id="KW-1185">Reference proteome</keyword>
<dbReference type="Pfam" id="PF10228">
    <property type="entry name" value="HPF1"/>
    <property type="match status" value="1"/>
</dbReference>
<dbReference type="PANTHER" id="PTHR13386:SF1">
    <property type="entry name" value="HISTONE PARYLATION FACTOR 1"/>
    <property type="match status" value="1"/>
</dbReference>
<dbReference type="GO" id="GO:0072572">
    <property type="term" value="F:poly-ADP-D-ribose binding"/>
    <property type="evidence" value="ECO:0007669"/>
    <property type="project" value="TreeGrafter"/>
</dbReference>
<dbReference type="GO" id="GO:0006974">
    <property type="term" value="P:DNA damage response"/>
    <property type="evidence" value="ECO:0007669"/>
    <property type="project" value="InterPro"/>
</dbReference>
<dbReference type="PANTHER" id="PTHR13386">
    <property type="entry name" value="HISTONE PARYLATION FACTOR 1"/>
    <property type="match status" value="1"/>
</dbReference>
<dbReference type="GO" id="GO:0005634">
    <property type="term" value="C:nucleus"/>
    <property type="evidence" value="ECO:0007669"/>
    <property type="project" value="UniProtKB-SubCell"/>
</dbReference>
<sequence>MEEARAAWDAWLLKNCFLRVNRDFYDVFELASSINSKSPLEAFQDSLRVRLCGPFEYLAAGQKVYSNKPLFLQGRFSLDPPEVSTVLADTGATNGAHYGLLRDAPDQHATYVVRSPDAAKGQFEFVGTNLFHALQHKVQSTSSLDDGDAKLSDVKDAITSYLEAYRIRMPTENAVKSKRDAETIAASLSCLGIVVPYDEKKVRGYRELPLVGQDLQDVITRASDGDKTAKKTINEMITRATIANDECDFGTSLLLGLDLFSAGAALRKEALKQLCVAYALLRRGNLYKIAHAHQAHSAAFHPAAPVSCISHHVTDDEPKCTEFVLPNPN</sequence>
<comment type="caution">
    <text evidence="6">The sequence shown here is derived from an EMBL/GenBank/DDBJ whole genome shotgun (WGS) entry which is preliminary data.</text>
</comment>
<name>A0AAV2YE29_9STRA</name>
<evidence type="ECO:0000256" key="3">
    <source>
        <dbReference type="ARBA" id="ARBA00010803"/>
    </source>
</evidence>
<accession>A0AAV2YE29</accession>
<dbReference type="Proteomes" id="UP001146120">
    <property type="component" value="Unassembled WGS sequence"/>
</dbReference>
<reference evidence="6" key="1">
    <citation type="submission" date="2022-11" db="EMBL/GenBank/DDBJ databases">
        <authorList>
            <person name="Morgan W.R."/>
            <person name="Tartar A."/>
        </authorList>
    </citation>
    <scope>NUCLEOTIDE SEQUENCE</scope>
    <source>
        <strain evidence="6">ARSEF 373</strain>
    </source>
</reference>
<dbReference type="GO" id="GO:0042393">
    <property type="term" value="F:histone binding"/>
    <property type="evidence" value="ECO:0007669"/>
    <property type="project" value="InterPro"/>
</dbReference>
<keyword evidence="4" id="KW-0158">Chromosome</keyword>
<keyword evidence="5" id="KW-0539">Nucleus</keyword>
<dbReference type="InterPro" id="IPR019361">
    <property type="entry name" value="HPF1"/>
</dbReference>
<organism evidence="6 7">
    <name type="scientific">Lagenidium giganteum</name>
    <dbReference type="NCBI Taxonomy" id="4803"/>
    <lineage>
        <taxon>Eukaryota</taxon>
        <taxon>Sar</taxon>
        <taxon>Stramenopiles</taxon>
        <taxon>Oomycota</taxon>
        <taxon>Peronosporomycetes</taxon>
        <taxon>Pythiales</taxon>
        <taxon>Pythiaceae</taxon>
    </lineage>
</organism>
<dbReference type="EMBL" id="DAKRPA010000435">
    <property type="protein sequence ID" value="DAZ92535.1"/>
    <property type="molecule type" value="Genomic_DNA"/>
</dbReference>
<comment type="similarity">
    <text evidence="3">Belongs to the HPF1 family.</text>
</comment>
<evidence type="ECO:0000256" key="4">
    <source>
        <dbReference type="ARBA" id="ARBA00022454"/>
    </source>
</evidence>